<protein>
    <submittedName>
        <fullName evidence="7">Probable E3 ubiquitin-protein ligase ATL45</fullName>
    </submittedName>
</protein>
<evidence type="ECO:0000256" key="2">
    <source>
        <dbReference type="ARBA" id="ARBA00022771"/>
    </source>
</evidence>
<dbReference type="Pfam" id="PF13639">
    <property type="entry name" value="zf-RING_2"/>
    <property type="match status" value="1"/>
</dbReference>
<gene>
    <name evidence="7" type="primary">LOC110749556</name>
</gene>
<dbReference type="PROSITE" id="PS50089">
    <property type="entry name" value="ZF_RING_2"/>
    <property type="match status" value="1"/>
</dbReference>
<dbReference type="PANTHER" id="PTHR45969:SF81">
    <property type="entry name" value="OS08G0157400 PROTEIN"/>
    <property type="match status" value="1"/>
</dbReference>
<evidence type="ECO:0000259" key="5">
    <source>
        <dbReference type="PROSITE" id="PS50089"/>
    </source>
</evidence>
<accession>A0A6P5RWA4</accession>
<dbReference type="SUPFAM" id="SSF57850">
    <property type="entry name" value="RING/U-box"/>
    <property type="match status" value="1"/>
</dbReference>
<evidence type="ECO:0000256" key="1">
    <source>
        <dbReference type="ARBA" id="ARBA00022723"/>
    </source>
</evidence>
<dbReference type="InterPro" id="IPR001841">
    <property type="entry name" value="Znf_RING"/>
</dbReference>
<keyword evidence="3" id="KW-0862">Zinc</keyword>
<dbReference type="GeneID" id="110749556"/>
<name>A0A6P5RWA4_PRUAV</name>
<dbReference type="SMART" id="SM00184">
    <property type="entry name" value="RING"/>
    <property type="match status" value="1"/>
</dbReference>
<reference evidence="7" key="1">
    <citation type="submission" date="2025-08" db="UniProtKB">
        <authorList>
            <consortium name="RefSeq"/>
        </authorList>
    </citation>
    <scope>IDENTIFICATION</scope>
</reference>
<dbReference type="AlphaFoldDB" id="A0A6P5RWA4"/>
<dbReference type="InterPro" id="IPR011016">
    <property type="entry name" value="Znf_RING-CH"/>
</dbReference>
<proteinExistence type="predicted"/>
<keyword evidence="6" id="KW-1185">Reference proteome</keyword>
<dbReference type="Proteomes" id="UP000515124">
    <property type="component" value="Unplaced"/>
</dbReference>
<organism evidence="6 7">
    <name type="scientific">Prunus avium</name>
    <name type="common">Cherry</name>
    <name type="synonym">Cerasus avium</name>
    <dbReference type="NCBI Taxonomy" id="42229"/>
    <lineage>
        <taxon>Eukaryota</taxon>
        <taxon>Viridiplantae</taxon>
        <taxon>Streptophyta</taxon>
        <taxon>Embryophyta</taxon>
        <taxon>Tracheophyta</taxon>
        <taxon>Spermatophyta</taxon>
        <taxon>Magnoliopsida</taxon>
        <taxon>eudicotyledons</taxon>
        <taxon>Gunneridae</taxon>
        <taxon>Pentapetalae</taxon>
        <taxon>rosids</taxon>
        <taxon>fabids</taxon>
        <taxon>Rosales</taxon>
        <taxon>Rosaceae</taxon>
        <taxon>Amygdaloideae</taxon>
        <taxon>Amygdaleae</taxon>
        <taxon>Prunus</taxon>
    </lineage>
</organism>
<feature type="domain" description="RING-type" evidence="5">
    <location>
        <begin position="119"/>
        <end position="162"/>
    </location>
</feature>
<keyword evidence="2 4" id="KW-0863">Zinc-finger</keyword>
<dbReference type="KEGG" id="pavi:110749556"/>
<dbReference type="RefSeq" id="XP_021805366.1">
    <property type="nucleotide sequence ID" value="XM_021949674.1"/>
</dbReference>
<dbReference type="GO" id="GO:0061630">
    <property type="term" value="F:ubiquitin protein ligase activity"/>
    <property type="evidence" value="ECO:0007669"/>
    <property type="project" value="TreeGrafter"/>
</dbReference>
<evidence type="ECO:0000256" key="3">
    <source>
        <dbReference type="ARBA" id="ARBA00022833"/>
    </source>
</evidence>
<evidence type="ECO:0000256" key="4">
    <source>
        <dbReference type="PROSITE-ProRule" id="PRU00175"/>
    </source>
</evidence>
<dbReference type="GO" id="GO:0016567">
    <property type="term" value="P:protein ubiquitination"/>
    <property type="evidence" value="ECO:0007669"/>
    <property type="project" value="TreeGrafter"/>
</dbReference>
<dbReference type="GO" id="GO:0008270">
    <property type="term" value="F:zinc ion binding"/>
    <property type="evidence" value="ECO:0007669"/>
    <property type="project" value="UniProtKB-KW"/>
</dbReference>
<dbReference type="SMART" id="SM00744">
    <property type="entry name" value="RINGv"/>
    <property type="match status" value="1"/>
</dbReference>
<sequence length="205" mass="23728">MLPVPVFVVSHNFHSYLMGEEDQARKNNLIKMLLSLLNPFGIKLHYSSKRGQYQRDNYILDPQPEINPSTWWLVPLPVHCIAESVKNQLPVVQYRDFLKIKTGQPAEAEDDSNNNDHMCIVCMNSMEGSQGIRKLCNCSHAFHKECLDVWIDEGQLTCPLCRSNLLPNSTLKSNHHHHHKEMGEFGEDPWRAERMIYLFGEDERA</sequence>
<dbReference type="PANTHER" id="PTHR45969">
    <property type="entry name" value="RING ZINC FINGER PROTEIN-RELATED"/>
    <property type="match status" value="1"/>
</dbReference>
<evidence type="ECO:0000313" key="6">
    <source>
        <dbReference type="Proteomes" id="UP000515124"/>
    </source>
</evidence>
<evidence type="ECO:0000313" key="7">
    <source>
        <dbReference type="RefSeq" id="XP_021805366.1"/>
    </source>
</evidence>
<keyword evidence="1" id="KW-0479">Metal-binding</keyword>
<dbReference type="InterPro" id="IPR013083">
    <property type="entry name" value="Znf_RING/FYVE/PHD"/>
</dbReference>
<dbReference type="Gene3D" id="3.30.40.10">
    <property type="entry name" value="Zinc/RING finger domain, C3HC4 (zinc finger)"/>
    <property type="match status" value="1"/>
</dbReference>